<proteinExistence type="inferred from homology"/>
<accession>A0A1I0Y1Z9</accession>
<dbReference type="PROSITE" id="PS50928">
    <property type="entry name" value="ABC_TM1"/>
    <property type="match status" value="1"/>
</dbReference>
<gene>
    <name evidence="10" type="ORF">SAMN04488072_106163</name>
</gene>
<keyword evidence="5 7" id="KW-1133">Transmembrane helix</keyword>
<keyword evidence="11" id="KW-1185">Reference proteome</keyword>
<feature type="transmembrane region" description="Helical" evidence="7">
    <location>
        <begin position="155"/>
        <end position="171"/>
    </location>
</feature>
<evidence type="ECO:0000256" key="7">
    <source>
        <dbReference type="RuleBase" id="RU363032"/>
    </source>
</evidence>
<dbReference type="InterPro" id="IPR035906">
    <property type="entry name" value="MetI-like_sf"/>
</dbReference>
<keyword evidence="8" id="KW-0732">Signal</keyword>
<dbReference type="PANTHER" id="PTHR30465:SF44">
    <property type="entry name" value="ABC-TYPE DIPEPTIDE_OLIGOPEPTIDE TRANSPORT SYSTEM, PERMEASE COMPONENT"/>
    <property type="match status" value="1"/>
</dbReference>
<dbReference type="STRING" id="237679.SAMN04488072_106163"/>
<dbReference type="GO" id="GO:0005886">
    <property type="term" value="C:plasma membrane"/>
    <property type="evidence" value="ECO:0007669"/>
    <property type="project" value="UniProtKB-SubCell"/>
</dbReference>
<name>A0A1I0Y1Z9_9BACI</name>
<keyword evidence="2 7" id="KW-0813">Transport</keyword>
<dbReference type="SUPFAM" id="SSF161098">
    <property type="entry name" value="MetI-like"/>
    <property type="match status" value="1"/>
</dbReference>
<feature type="domain" description="ABC transmembrane type-1" evidence="9">
    <location>
        <begin position="75"/>
        <end position="273"/>
    </location>
</feature>
<dbReference type="CDD" id="cd06261">
    <property type="entry name" value="TM_PBP2"/>
    <property type="match status" value="1"/>
</dbReference>
<comment type="subcellular location">
    <subcellularLocation>
        <location evidence="1 7">Cell membrane</location>
        <topology evidence="1 7">Multi-pass membrane protein</topology>
    </subcellularLocation>
</comment>
<keyword evidence="6 7" id="KW-0472">Membrane</keyword>
<evidence type="ECO:0000256" key="2">
    <source>
        <dbReference type="ARBA" id="ARBA00022448"/>
    </source>
</evidence>
<evidence type="ECO:0000256" key="5">
    <source>
        <dbReference type="ARBA" id="ARBA00022989"/>
    </source>
</evidence>
<evidence type="ECO:0000256" key="4">
    <source>
        <dbReference type="ARBA" id="ARBA00022692"/>
    </source>
</evidence>
<protein>
    <submittedName>
        <fullName evidence="10">Peptide/nickel transport system permease protein</fullName>
    </submittedName>
</protein>
<evidence type="ECO:0000259" key="9">
    <source>
        <dbReference type="PROSITE" id="PS50928"/>
    </source>
</evidence>
<reference evidence="10 11" key="1">
    <citation type="submission" date="2016-10" db="EMBL/GenBank/DDBJ databases">
        <authorList>
            <person name="de Groot N.N."/>
        </authorList>
    </citation>
    <scope>NUCLEOTIDE SEQUENCE [LARGE SCALE GENOMIC DNA]</scope>
    <source>
        <strain evidence="10 11">CGMCC 1.3702</strain>
    </source>
</reference>
<dbReference type="GO" id="GO:0055085">
    <property type="term" value="P:transmembrane transport"/>
    <property type="evidence" value="ECO:0007669"/>
    <property type="project" value="InterPro"/>
</dbReference>
<dbReference type="InterPro" id="IPR000515">
    <property type="entry name" value="MetI-like"/>
</dbReference>
<feature type="transmembrane region" description="Helical" evidence="7">
    <location>
        <begin position="255"/>
        <end position="273"/>
    </location>
</feature>
<dbReference type="EMBL" id="FOJW01000006">
    <property type="protein sequence ID" value="SFB06640.1"/>
    <property type="molecule type" value="Genomic_DNA"/>
</dbReference>
<evidence type="ECO:0000313" key="10">
    <source>
        <dbReference type="EMBL" id="SFB06640.1"/>
    </source>
</evidence>
<feature type="chain" id="PRO_5038661165" evidence="8">
    <location>
        <begin position="19"/>
        <end position="287"/>
    </location>
</feature>
<feature type="transmembrane region" description="Helical" evidence="7">
    <location>
        <begin position="74"/>
        <end position="99"/>
    </location>
</feature>
<evidence type="ECO:0000256" key="3">
    <source>
        <dbReference type="ARBA" id="ARBA00022475"/>
    </source>
</evidence>
<dbReference type="RefSeq" id="WP_090236761.1">
    <property type="nucleotide sequence ID" value="NZ_FOJW01000006.1"/>
</dbReference>
<evidence type="ECO:0000313" key="11">
    <source>
        <dbReference type="Proteomes" id="UP000198642"/>
    </source>
</evidence>
<sequence>MRAFFSLLSVFIIILMLAALPDTMHDENGKFSFEPEAGWTSFKDYVGGLANGESFHYQQGTDRNPSFFDDMGRYFTISFLYLFVSSVIAITISLIVASWQAQSDKEWIKDIIGFFGVLPDFILILFLQMGAVFIFQSTGVHVARVASSSIDNPAILLPIMTLLTIPAIYLIRTLSERTYEVLTEDYILMAKSKGINKLTIFFQHVIRNVLPYLKADLHKMMAIMMGNLFIVEYLFNIPGVTRLVFNDSAYQFNLTVNGLLTFVVLYLMLYWSIRGFVYGLERVFAYG</sequence>
<evidence type="ECO:0000256" key="6">
    <source>
        <dbReference type="ARBA" id="ARBA00023136"/>
    </source>
</evidence>
<keyword evidence="3" id="KW-1003">Cell membrane</keyword>
<dbReference type="PANTHER" id="PTHR30465">
    <property type="entry name" value="INNER MEMBRANE ABC TRANSPORTER"/>
    <property type="match status" value="1"/>
</dbReference>
<organism evidence="10 11">
    <name type="scientific">Lentibacillus halodurans</name>
    <dbReference type="NCBI Taxonomy" id="237679"/>
    <lineage>
        <taxon>Bacteria</taxon>
        <taxon>Bacillati</taxon>
        <taxon>Bacillota</taxon>
        <taxon>Bacilli</taxon>
        <taxon>Bacillales</taxon>
        <taxon>Bacillaceae</taxon>
        <taxon>Lentibacillus</taxon>
    </lineage>
</organism>
<comment type="similarity">
    <text evidence="7">Belongs to the binding-protein-dependent transport system permease family.</text>
</comment>
<evidence type="ECO:0000256" key="1">
    <source>
        <dbReference type="ARBA" id="ARBA00004651"/>
    </source>
</evidence>
<feature type="transmembrane region" description="Helical" evidence="7">
    <location>
        <begin position="111"/>
        <end position="135"/>
    </location>
</feature>
<dbReference type="Gene3D" id="1.10.3720.10">
    <property type="entry name" value="MetI-like"/>
    <property type="match status" value="1"/>
</dbReference>
<keyword evidence="4 7" id="KW-0812">Transmembrane</keyword>
<feature type="transmembrane region" description="Helical" evidence="7">
    <location>
        <begin position="217"/>
        <end position="235"/>
    </location>
</feature>
<dbReference type="Pfam" id="PF00528">
    <property type="entry name" value="BPD_transp_1"/>
    <property type="match status" value="1"/>
</dbReference>
<dbReference type="AlphaFoldDB" id="A0A1I0Y1Z9"/>
<feature type="signal peptide" evidence="8">
    <location>
        <begin position="1"/>
        <end position="18"/>
    </location>
</feature>
<dbReference type="OrthoDB" id="2958608at2"/>
<dbReference type="Proteomes" id="UP000198642">
    <property type="component" value="Unassembled WGS sequence"/>
</dbReference>
<evidence type="ECO:0000256" key="8">
    <source>
        <dbReference type="SAM" id="SignalP"/>
    </source>
</evidence>